<protein>
    <submittedName>
        <fullName evidence="4">Bifunctional phosphoglucose/phosphomannose isomerase</fullName>
    </submittedName>
</protein>
<dbReference type="InterPro" id="IPR019490">
    <property type="entry name" value="Glu6P/Mann6P_isomerase_C"/>
</dbReference>
<evidence type="ECO:0000313" key="4">
    <source>
        <dbReference type="EMBL" id="PIR96923.1"/>
    </source>
</evidence>
<dbReference type="CDD" id="cd05637">
    <property type="entry name" value="SIS_PGI_PMI_2"/>
    <property type="match status" value="1"/>
</dbReference>
<dbReference type="Proteomes" id="UP000230557">
    <property type="component" value="Unassembled WGS sequence"/>
</dbReference>
<dbReference type="InterPro" id="IPR046348">
    <property type="entry name" value="SIS_dom_sf"/>
</dbReference>
<evidence type="ECO:0000256" key="1">
    <source>
        <dbReference type="ARBA" id="ARBA00010523"/>
    </source>
</evidence>
<name>A0A2H0VCX8_9BACT</name>
<evidence type="ECO:0000313" key="5">
    <source>
        <dbReference type="Proteomes" id="UP000230557"/>
    </source>
</evidence>
<comment type="similarity">
    <text evidence="1">Belongs to the PGI/PMI family.</text>
</comment>
<dbReference type="GO" id="GO:0004347">
    <property type="term" value="F:glucose-6-phosphate isomerase activity"/>
    <property type="evidence" value="ECO:0007669"/>
    <property type="project" value="InterPro"/>
</dbReference>
<feature type="domain" description="Bifunctional glucose-6-phosphate/mannose-6-phosphate isomerase C-terminal" evidence="3">
    <location>
        <begin position="167"/>
        <end position="316"/>
    </location>
</feature>
<sequence length="318" mass="35896">MAMRDAILNFSKQFKYRPKIEGGKVKKYKSYLVAGMGGSHLAGDIIKNIASEVDIKIVSDYAPEKVEIPKTLIIASSYSGNTEEAVDWLNKSIQSGQPVVAIGIGGKVVEIAKQNGVPFIQLPDTGIQPRSALGYSMLAMMRIIKLNDLLRESKRFNNILKAKETEEDGRQLAQKLKDKTPVIYTSANNYSIAYNWKIKFNETGKIPAFYNVVPEVNHNEMTGFDVKEKSAHLSKPFHFIFIKDKTDHPQNIKRMEVTEKLYRDRGFSVESLELSGETKMEKIFNSLILADWTALHIAVLYDLESEQVPMVEEFKGLI</sequence>
<keyword evidence="2 4" id="KW-0413">Isomerase</keyword>
<reference evidence="5" key="1">
    <citation type="submission" date="2017-09" db="EMBL/GenBank/DDBJ databases">
        <title>Depth-based differentiation of microbial function through sediment-hosted aquifers and enrichment of novel symbionts in the deep terrestrial subsurface.</title>
        <authorList>
            <person name="Probst A.J."/>
            <person name="Ladd B."/>
            <person name="Jarett J.K."/>
            <person name="Geller-Mcgrath D.E."/>
            <person name="Sieber C.M.K."/>
            <person name="Emerson J.B."/>
            <person name="Anantharaman K."/>
            <person name="Thomas B.C."/>
            <person name="Malmstrom R."/>
            <person name="Stieglmeier M."/>
            <person name="Klingl A."/>
            <person name="Woyke T."/>
            <person name="Ryan C.M."/>
            <person name="Banfield J.F."/>
        </authorList>
    </citation>
    <scope>NUCLEOTIDE SEQUENCE [LARGE SCALE GENOMIC DNA]</scope>
</reference>
<gene>
    <name evidence="4" type="ORF">COT91_04055</name>
</gene>
<dbReference type="AlphaFoldDB" id="A0A2H0VCX8"/>
<dbReference type="GO" id="GO:0004476">
    <property type="term" value="F:mannose-6-phosphate isomerase activity"/>
    <property type="evidence" value="ECO:0007669"/>
    <property type="project" value="InterPro"/>
</dbReference>
<organism evidence="4 5">
    <name type="scientific">Candidatus Doudnabacteria bacterium CG10_big_fil_rev_8_21_14_0_10_41_10</name>
    <dbReference type="NCBI Taxonomy" id="1974551"/>
    <lineage>
        <taxon>Bacteria</taxon>
        <taxon>Candidatus Doudnaibacteriota</taxon>
    </lineage>
</organism>
<dbReference type="Gene3D" id="3.40.50.10490">
    <property type="entry name" value="Glucose-6-phosphate isomerase like protein, domain 1"/>
    <property type="match status" value="2"/>
</dbReference>
<dbReference type="GO" id="GO:0097367">
    <property type="term" value="F:carbohydrate derivative binding"/>
    <property type="evidence" value="ECO:0007669"/>
    <property type="project" value="InterPro"/>
</dbReference>
<dbReference type="Pfam" id="PF10432">
    <property type="entry name" value="bact-PGI_C"/>
    <property type="match status" value="1"/>
</dbReference>
<dbReference type="SUPFAM" id="SSF53697">
    <property type="entry name" value="SIS domain"/>
    <property type="match status" value="1"/>
</dbReference>
<dbReference type="EMBL" id="PFAJ01000053">
    <property type="protein sequence ID" value="PIR96923.1"/>
    <property type="molecule type" value="Genomic_DNA"/>
</dbReference>
<proteinExistence type="inferred from homology"/>
<dbReference type="NCBIfam" id="TIGR02128">
    <property type="entry name" value="G6PI_arch"/>
    <property type="match status" value="1"/>
</dbReference>
<dbReference type="GO" id="GO:1901135">
    <property type="term" value="P:carbohydrate derivative metabolic process"/>
    <property type="evidence" value="ECO:0007669"/>
    <property type="project" value="InterPro"/>
</dbReference>
<evidence type="ECO:0000259" key="3">
    <source>
        <dbReference type="Pfam" id="PF10432"/>
    </source>
</evidence>
<accession>A0A2H0VCX8</accession>
<dbReference type="GO" id="GO:0005975">
    <property type="term" value="P:carbohydrate metabolic process"/>
    <property type="evidence" value="ECO:0007669"/>
    <property type="project" value="InterPro"/>
</dbReference>
<evidence type="ECO:0000256" key="2">
    <source>
        <dbReference type="ARBA" id="ARBA00023235"/>
    </source>
</evidence>
<comment type="caution">
    <text evidence="4">The sequence shown here is derived from an EMBL/GenBank/DDBJ whole genome shotgun (WGS) entry which is preliminary data.</text>
</comment>